<keyword evidence="3" id="KW-0560">Oxidoreductase</keyword>
<evidence type="ECO:0000259" key="5">
    <source>
        <dbReference type="Pfam" id="PF00296"/>
    </source>
</evidence>
<proteinExistence type="predicted"/>
<evidence type="ECO:0000256" key="4">
    <source>
        <dbReference type="ARBA" id="ARBA00023033"/>
    </source>
</evidence>
<name>A0ABU5TB25_9MICC</name>
<organism evidence="6 7">
    <name type="scientific">Sinomonas terricola</name>
    <dbReference type="NCBI Taxonomy" id="3110330"/>
    <lineage>
        <taxon>Bacteria</taxon>
        <taxon>Bacillati</taxon>
        <taxon>Actinomycetota</taxon>
        <taxon>Actinomycetes</taxon>
        <taxon>Micrococcales</taxon>
        <taxon>Micrococcaceae</taxon>
        <taxon>Sinomonas</taxon>
    </lineage>
</organism>
<dbReference type="PANTHER" id="PTHR30011">
    <property type="entry name" value="ALKANESULFONATE MONOOXYGENASE-RELATED"/>
    <property type="match status" value="1"/>
</dbReference>
<comment type="caution">
    <text evidence="6">The sequence shown here is derived from an EMBL/GenBank/DDBJ whole genome shotgun (WGS) entry which is preliminary data.</text>
</comment>
<dbReference type="RefSeq" id="WP_323280206.1">
    <property type="nucleotide sequence ID" value="NZ_JAYGGQ010000013.1"/>
</dbReference>
<keyword evidence="1" id="KW-0285">Flavoprotein</keyword>
<evidence type="ECO:0000256" key="1">
    <source>
        <dbReference type="ARBA" id="ARBA00022630"/>
    </source>
</evidence>
<reference evidence="6 7" key="1">
    <citation type="submission" date="2023-12" db="EMBL/GenBank/DDBJ databases">
        <title>Sinomonas terricola sp. nov, isolated from litchi orchard soil in Guangdong, PR China.</title>
        <authorList>
            <person name="Jiaxin W."/>
            <person name="Yang Z."/>
            <person name="Honghui Z."/>
        </authorList>
    </citation>
    <scope>NUCLEOTIDE SEQUENCE [LARGE SCALE GENOMIC DNA]</scope>
    <source>
        <strain evidence="6 7">JGH33</strain>
    </source>
</reference>
<dbReference type="Gene3D" id="3.20.20.30">
    <property type="entry name" value="Luciferase-like domain"/>
    <property type="match status" value="1"/>
</dbReference>
<dbReference type="InterPro" id="IPR036661">
    <property type="entry name" value="Luciferase-like_sf"/>
</dbReference>
<dbReference type="Proteomes" id="UP001304769">
    <property type="component" value="Unassembled WGS sequence"/>
</dbReference>
<evidence type="ECO:0000313" key="6">
    <source>
        <dbReference type="EMBL" id="MEA5456321.1"/>
    </source>
</evidence>
<keyword evidence="7" id="KW-1185">Reference proteome</keyword>
<feature type="domain" description="Luciferase-like" evidence="5">
    <location>
        <begin position="23"/>
        <end position="208"/>
    </location>
</feature>
<evidence type="ECO:0000313" key="7">
    <source>
        <dbReference type="Proteomes" id="UP001304769"/>
    </source>
</evidence>
<protein>
    <submittedName>
        <fullName evidence="6">LLM class flavin-dependent oxidoreductase</fullName>
    </submittedName>
</protein>
<evidence type="ECO:0000256" key="3">
    <source>
        <dbReference type="ARBA" id="ARBA00023002"/>
    </source>
</evidence>
<dbReference type="InterPro" id="IPR011251">
    <property type="entry name" value="Luciferase-like_dom"/>
</dbReference>
<dbReference type="InterPro" id="IPR051260">
    <property type="entry name" value="Diverse_substr_monoxygenases"/>
</dbReference>
<dbReference type="SUPFAM" id="SSF51679">
    <property type="entry name" value="Bacterial luciferase-like"/>
    <property type="match status" value="1"/>
</dbReference>
<dbReference type="EMBL" id="JAYGGQ010000013">
    <property type="protein sequence ID" value="MEA5456321.1"/>
    <property type="molecule type" value="Genomic_DNA"/>
</dbReference>
<evidence type="ECO:0000256" key="2">
    <source>
        <dbReference type="ARBA" id="ARBA00022643"/>
    </source>
</evidence>
<keyword evidence="2" id="KW-0288">FMN</keyword>
<gene>
    <name evidence="6" type="ORF">SPF06_16410</name>
</gene>
<keyword evidence="4" id="KW-0503">Monooxygenase</keyword>
<sequence length="371" mass="39801">MTRSNGLVGLDLDDAHPSGWRFAATPPSHAFSPERSLRRVLDAESAGFHFATFSDPLPVGGADERGRLDAVQRAAHAAPLTRTIALVPQVEATSTEPFHVSTQLASLDYVSYGRAGWLVVVDGSAPRHAAVGRGPLSADEAFAEGADAIEVIRRLWDTWEDNAEIRDGATGRYLDASRVHYAEFRGRSFSIKGPSIIPRPPQGQLPVFAPYGQVPPAEADVLLTTAPAWDLLLAEAALVREENPEHVVVAELDLVLDARGQTGGERLAALDATSSWESPHALFAGGAAELADYLGELLRVADGVRLHPAVLDVDLPELAQLVLPELRRRGLLAPTVPDTSLRYRLGLRRPPSRYAAGPLPVYPAPTADSTI</sequence>
<accession>A0ABU5TB25</accession>
<dbReference type="Pfam" id="PF00296">
    <property type="entry name" value="Bac_luciferase"/>
    <property type="match status" value="1"/>
</dbReference>
<dbReference type="PANTHER" id="PTHR30011:SF16">
    <property type="entry name" value="C2H2 FINGER DOMAIN TRANSCRIPTION FACTOR (EUROFUNG)-RELATED"/>
    <property type="match status" value="1"/>
</dbReference>